<evidence type="ECO:0000256" key="2">
    <source>
        <dbReference type="SAM" id="Phobius"/>
    </source>
</evidence>
<reference evidence="5" key="1">
    <citation type="submission" date="2020-05" db="EMBL/GenBank/DDBJ databases">
        <authorList>
            <person name="Chiriac C."/>
            <person name="Salcher M."/>
            <person name="Ghai R."/>
            <person name="Kavagutti S V."/>
        </authorList>
    </citation>
    <scope>NUCLEOTIDE SEQUENCE</scope>
</reference>
<keyword evidence="2" id="KW-1133">Transmembrane helix</keyword>
<evidence type="ECO:0000313" key="5">
    <source>
        <dbReference type="EMBL" id="CAB4177372.1"/>
    </source>
</evidence>
<dbReference type="EMBL" id="LR796949">
    <property type="protein sequence ID" value="CAB4177372.1"/>
    <property type="molecule type" value="Genomic_DNA"/>
</dbReference>
<evidence type="ECO:0000313" key="7">
    <source>
        <dbReference type="EMBL" id="CAB4186446.1"/>
    </source>
</evidence>
<keyword evidence="1" id="KW-0175">Coiled coil</keyword>
<evidence type="ECO:0000256" key="1">
    <source>
        <dbReference type="SAM" id="Coils"/>
    </source>
</evidence>
<proteinExistence type="predicted"/>
<accession>A0A6J5Q1R7</accession>
<evidence type="ECO:0000313" key="8">
    <source>
        <dbReference type="EMBL" id="CAB4199264.1"/>
    </source>
</evidence>
<evidence type="ECO:0000313" key="4">
    <source>
        <dbReference type="EMBL" id="CAB4170254.1"/>
    </source>
</evidence>
<organism evidence="5">
    <name type="scientific">uncultured Caudovirales phage</name>
    <dbReference type="NCBI Taxonomy" id="2100421"/>
    <lineage>
        <taxon>Viruses</taxon>
        <taxon>Duplodnaviria</taxon>
        <taxon>Heunggongvirae</taxon>
        <taxon>Uroviricota</taxon>
        <taxon>Caudoviricetes</taxon>
        <taxon>Peduoviridae</taxon>
        <taxon>Maltschvirus</taxon>
        <taxon>Maltschvirus maltsch</taxon>
    </lineage>
</organism>
<feature type="coiled-coil region" evidence="1">
    <location>
        <begin position="35"/>
        <end position="69"/>
    </location>
</feature>
<gene>
    <name evidence="6" type="ORF">UFOVP1088_18</name>
    <name evidence="7" type="ORF">UFOVP1149_45</name>
    <name evidence="8" type="ORF">UFOVP1330_32</name>
    <name evidence="9" type="ORF">UFOVP1441_26</name>
    <name evidence="3" type="ORF">UFOVP486_33</name>
    <name evidence="4" type="ORF">UFOVP911_14</name>
    <name evidence="5" type="ORF">UFOVP997_38</name>
</gene>
<dbReference type="EMBL" id="LR797095">
    <property type="protein sequence ID" value="CAB4186446.1"/>
    <property type="molecule type" value="Genomic_DNA"/>
</dbReference>
<dbReference type="EMBL" id="LR796449">
    <property type="protein sequence ID" value="CAB4145722.1"/>
    <property type="molecule type" value="Genomic_DNA"/>
</dbReference>
<dbReference type="EMBL" id="LR797387">
    <property type="protein sequence ID" value="CAB4212598.1"/>
    <property type="molecule type" value="Genomic_DNA"/>
</dbReference>
<name>A0A6J5Q1R7_9CAUD</name>
<evidence type="ECO:0000313" key="9">
    <source>
        <dbReference type="EMBL" id="CAB4212598.1"/>
    </source>
</evidence>
<evidence type="ECO:0000313" key="3">
    <source>
        <dbReference type="EMBL" id="CAB4145722.1"/>
    </source>
</evidence>
<dbReference type="EMBL" id="LR797028">
    <property type="protein sequence ID" value="CAB4182718.1"/>
    <property type="molecule type" value="Genomic_DNA"/>
</dbReference>
<dbReference type="EMBL" id="LR797275">
    <property type="protein sequence ID" value="CAB4199264.1"/>
    <property type="molecule type" value="Genomic_DNA"/>
</dbReference>
<dbReference type="EMBL" id="LR796856">
    <property type="protein sequence ID" value="CAB4170254.1"/>
    <property type="molecule type" value="Genomic_DNA"/>
</dbReference>
<sequence length="132" mass="14342">MLVLALFVLDDLFMWGLVGTALFSVGSTLLGQQQQKKAEDKQAKYQKEAVAAQTEANKLQQDAAAASNAAIEEQNVSRALAATMARKDTETAKIAETKKITRNATKINPNTGISEQEENNDMYGLGLRIPTK</sequence>
<keyword evidence="2" id="KW-0812">Transmembrane</keyword>
<evidence type="ECO:0000313" key="6">
    <source>
        <dbReference type="EMBL" id="CAB4182718.1"/>
    </source>
</evidence>
<feature type="transmembrane region" description="Helical" evidence="2">
    <location>
        <begin position="12"/>
        <end position="31"/>
    </location>
</feature>
<protein>
    <submittedName>
        <fullName evidence="5">Uncharacterized protein</fullName>
    </submittedName>
</protein>
<keyword evidence="2" id="KW-0472">Membrane</keyword>